<comment type="caution">
    <text evidence="2">The sequence shown here is derived from an EMBL/GenBank/DDBJ whole genome shotgun (WGS) entry which is preliminary data.</text>
</comment>
<evidence type="ECO:0008006" key="4">
    <source>
        <dbReference type="Google" id="ProtNLM"/>
    </source>
</evidence>
<dbReference type="InterPro" id="IPR021400">
    <property type="entry name" value="DUF3039"/>
</dbReference>
<proteinExistence type="predicted"/>
<feature type="region of interest" description="Disordered" evidence="1">
    <location>
        <begin position="92"/>
        <end position="113"/>
    </location>
</feature>
<dbReference type="Pfam" id="PF11238">
    <property type="entry name" value="DUF3039"/>
    <property type="match status" value="1"/>
</dbReference>
<reference evidence="2 3" key="1">
    <citation type="submission" date="2020-08" db="EMBL/GenBank/DDBJ databases">
        <title>Sequencing the genomes of 1000 actinobacteria strains.</title>
        <authorList>
            <person name="Klenk H.-P."/>
        </authorList>
    </citation>
    <scope>NUCLEOTIDE SEQUENCE [LARGE SCALE GENOMIC DNA]</scope>
    <source>
        <strain evidence="2 3">DSM 45584</strain>
    </source>
</reference>
<feature type="compositionally biased region" description="Pro residues" evidence="1">
    <location>
        <begin position="102"/>
        <end position="113"/>
    </location>
</feature>
<evidence type="ECO:0000313" key="3">
    <source>
        <dbReference type="Proteomes" id="UP000584374"/>
    </source>
</evidence>
<dbReference type="AlphaFoldDB" id="A0A840Q588"/>
<name>A0A840Q588_9PSEU</name>
<evidence type="ECO:0000256" key="1">
    <source>
        <dbReference type="SAM" id="MobiDB-lite"/>
    </source>
</evidence>
<evidence type="ECO:0000313" key="2">
    <source>
        <dbReference type="EMBL" id="MBB5155754.1"/>
    </source>
</evidence>
<dbReference type="EMBL" id="JACHIW010000001">
    <property type="protein sequence ID" value="MBB5155754.1"/>
    <property type="molecule type" value="Genomic_DNA"/>
</dbReference>
<keyword evidence="3" id="KW-1185">Reference proteome</keyword>
<protein>
    <recommendedName>
        <fullName evidence="4">DUF3039 domain-containing protein</fullName>
    </recommendedName>
</protein>
<accession>A0A840Q588</accession>
<feature type="region of interest" description="Disordered" evidence="1">
    <location>
        <begin position="1"/>
        <end position="20"/>
    </location>
</feature>
<dbReference type="RefSeq" id="WP_184727035.1">
    <property type="nucleotide sequence ID" value="NZ_JACHIW010000001.1"/>
</dbReference>
<dbReference type="Proteomes" id="UP000584374">
    <property type="component" value="Unassembled WGS sequence"/>
</dbReference>
<gene>
    <name evidence="2" type="ORF">BJ970_003288</name>
</gene>
<organism evidence="2 3">
    <name type="scientific">Saccharopolyspora phatthalungensis</name>
    <dbReference type="NCBI Taxonomy" id="664693"/>
    <lineage>
        <taxon>Bacteria</taxon>
        <taxon>Bacillati</taxon>
        <taxon>Actinomycetota</taxon>
        <taxon>Actinomycetes</taxon>
        <taxon>Pseudonocardiales</taxon>
        <taxon>Pseudonocardiaceae</taxon>
        <taxon>Saccharopolyspora</taxon>
    </lineage>
</organism>
<sequence length="189" mass="20156">MSSGTAPPSRSGACSVNGQRSGSMILARLRSEFAPPDRPPEVHAYRADGDPVVWVSPCGDRIKPGEAEIVDPFTGNPCPKCLMLAVLASDAPPVTRAEAEDAPPPHSGPPEVPPTDVVADSPGVMLLYAPSWRERVVHYARPDARKRKYESSTVTVGVCGKIGWGPNEHPPEDWPMCPDCIEIASKGNP</sequence>